<reference evidence="1 2" key="1">
    <citation type="journal article" date="2022" name="bioRxiv">
        <title>Genomics of Preaxostyla Flagellates Illuminates Evolutionary Transitions and the Path Towards Mitochondrial Loss.</title>
        <authorList>
            <person name="Novak L.V.F."/>
            <person name="Treitli S.C."/>
            <person name="Pyrih J."/>
            <person name="Halakuc P."/>
            <person name="Pipaliya S.V."/>
            <person name="Vacek V."/>
            <person name="Brzon O."/>
            <person name="Soukal P."/>
            <person name="Eme L."/>
            <person name="Dacks J.B."/>
            <person name="Karnkowska A."/>
            <person name="Elias M."/>
            <person name="Hampl V."/>
        </authorList>
    </citation>
    <scope>NUCLEOTIDE SEQUENCE [LARGE SCALE GENOMIC DNA]</scope>
    <source>
        <strain evidence="1">NAU3</strain>
        <tissue evidence="1">Gut</tissue>
    </source>
</reference>
<dbReference type="EMBL" id="JARBJD010000040">
    <property type="protein sequence ID" value="KAK2958194.1"/>
    <property type="molecule type" value="Genomic_DNA"/>
</dbReference>
<sequence>MHTFFAVNGFLRITPSIRPRFQFRDFVEKVFSSFDFLSVPLYIPVFHSSTIEFIRRMLQVNGETEEIKLAQLPSLRITVFNHVWPYLAYIITHSPTLNLNHQNRADHESDVTICHRNISCMERNGEELDERFLLEQAKWEVRWLTEVENEKTLKERILTVESRASGWMTENWERQKRRERMQRKEGWDDAVEARVAGLNPEMSPDLKGKVFKLGVLASFNPYDS</sequence>
<proteinExistence type="predicted"/>
<evidence type="ECO:0000313" key="1">
    <source>
        <dbReference type="EMBL" id="KAK2958194.1"/>
    </source>
</evidence>
<accession>A0ABQ9Y3F0</accession>
<gene>
    <name evidence="1" type="ORF">BLNAU_6898</name>
</gene>
<organism evidence="1 2">
    <name type="scientific">Blattamonas nauphoetae</name>
    <dbReference type="NCBI Taxonomy" id="2049346"/>
    <lineage>
        <taxon>Eukaryota</taxon>
        <taxon>Metamonada</taxon>
        <taxon>Preaxostyla</taxon>
        <taxon>Oxymonadida</taxon>
        <taxon>Blattamonas</taxon>
    </lineage>
</organism>
<dbReference type="Proteomes" id="UP001281761">
    <property type="component" value="Unassembled WGS sequence"/>
</dbReference>
<keyword evidence="2" id="KW-1185">Reference proteome</keyword>
<protein>
    <submittedName>
        <fullName evidence="1">Uncharacterized protein</fullName>
    </submittedName>
</protein>
<name>A0ABQ9Y3F0_9EUKA</name>
<evidence type="ECO:0000313" key="2">
    <source>
        <dbReference type="Proteomes" id="UP001281761"/>
    </source>
</evidence>
<comment type="caution">
    <text evidence="1">The sequence shown here is derived from an EMBL/GenBank/DDBJ whole genome shotgun (WGS) entry which is preliminary data.</text>
</comment>